<evidence type="ECO:0000256" key="1">
    <source>
        <dbReference type="ARBA" id="ARBA00023002"/>
    </source>
</evidence>
<feature type="domain" description="D-isomer specific 2-hydroxyacid dehydrogenase NAD-binding" evidence="3">
    <location>
        <begin position="102"/>
        <end position="273"/>
    </location>
</feature>
<dbReference type="SUPFAM" id="SSF52283">
    <property type="entry name" value="Formate/glycerate dehydrogenase catalytic domain-like"/>
    <property type="match status" value="1"/>
</dbReference>
<comment type="caution">
    <text evidence="4">The sequence shown here is derived from an EMBL/GenBank/DDBJ whole genome shotgun (WGS) entry which is preliminary data.</text>
</comment>
<evidence type="ECO:0000259" key="3">
    <source>
        <dbReference type="Pfam" id="PF02826"/>
    </source>
</evidence>
<dbReference type="PROSITE" id="PS00671">
    <property type="entry name" value="D_2_HYDROXYACID_DH_3"/>
    <property type="match status" value="1"/>
</dbReference>
<keyword evidence="1" id="KW-0560">Oxidoreductase</keyword>
<evidence type="ECO:0000313" key="5">
    <source>
        <dbReference type="Proteomes" id="UP000235346"/>
    </source>
</evidence>
<dbReference type="InterPro" id="IPR029753">
    <property type="entry name" value="D-isomer_DH_CS"/>
</dbReference>
<dbReference type="RefSeq" id="WP_102629971.1">
    <property type="nucleotide sequence ID" value="NZ_PDOH01000039.1"/>
</dbReference>
<dbReference type="InterPro" id="IPR006140">
    <property type="entry name" value="D-isomer_DH_NAD-bd"/>
</dbReference>
<protein>
    <submittedName>
        <fullName evidence="4">Glyoxylate/hydroxypyruvate reductase A</fullName>
    </submittedName>
</protein>
<keyword evidence="4" id="KW-0670">Pyruvate</keyword>
<proteinExistence type="predicted"/>
<keyword evidence="5" id="KW-1185">Reference proteome</keyword>
<dbReference type="PANTHER" id="PTHR43333">
    <property type="entry name" value="2-HACID_DH_C DOMAIN-CONTAINING PROTEIN"/>
    <property type="match status" value="1"/>
</dbReference>
<accession>A0A2N7TFH5</accession>
<dbReference type="EMBL" id="PNRE01000104">
    <property type="protein sequence ID" value="PMR66928.1"/>
    <property type="molecule type" value="Genomic_DNA"/>
</dbReference>
<dbReference type="OrthoDB" id="9787219at2"/>
<dbReference type="AlphaFoldDB" id="A0A2N7TFH5"/>
<gene>
    <name evidence="4" type="ORF">C1H66_21820</name>
</gene>
<dbReference type="Proteomes" id="UP000235346">
    <property type="component" value="Unassembled WGS sequence"/>
</dbReference>
<sequence length="308" mass="34226">MSFLYKSEPVRGARWAELFARRAPEIDFHIWPSVGDPTKVRYLAAWQPPENIAETFPNLELVFSVGAGVDQFDLSRIPEHIPVVRMIESGLVAGMVEYATLAVLAAHRDWLTYATQQREGQWKPLPVRTAGTRRVGVLGMGVMGNAVLVKLRDFGFQCAGWSRSERSLPGVECFAGEQGLADFLARTDILICLLPLTDATRGILSQQLFRQLPQGAVLINLGRGDHLVEVDLLDALDRHHLSAAILDVCSVEPLPQGHPFWHHPRIMLTPHIASMTQPDTSAEAVLDNLRRHREGLPLVGLVDRARGY</sequence>
<evidence type="ECO:0000313" key="4">
    <source>
        <dbReference type="EMBL" id="PMR66928.1"/>
    </source>
</evidence>
<dbReference type="GO" id="GO:0051287">
    <property type="term" value="F:NAD binding"/>
    <property type="evidence" value="ECO:0007669"/>
    <property type="project" value="InterPro"/>
</dbReference>
<reference evidence="4 5" key="1">
    <citation type="submission" date="2018-01" db="EMBL/GenBank/DDBJ databases">
        <title>Halomonas endophytica sp. nov., isolated from storage liquid in the stems of Populus euphratica.</title>
        <authorList>
            <person name="Chen C."/>
        </authorList>
    </citation>
    <scope>NUCLEOTIDE SEQUENCE [LARGE SCALE GENOMIC DNA]</scope>
    <source>
        <strain evidence="4 5">DSM 26881</strain>
    </source>
</reference>
<dbReference type="Pfam" id="PF02826">
    <property type="entry name" value="2-Hacid_dh_C"/>
    <property type="match status" value="1"/>
</dbReference>
<keyword evidence="2" id="KW-0520">NAD</keyword>
<dbReference type="InterPro" id="IPR036291">
    <property type="entry name" value="NAD(P)-bd_dom_sf"/>
</dbReference>
<dbReference type="GO" id="GO:0016616">
    <property type="term" value="F:oxidoreductase activity, acting on the CH-OH group of donors, NAD or NADP as acceptor"/>
    <property type="evidence" value="ECO:0007669"/>
    <property type="project" value="UniProtKB-ARBA"/>
</dbReference>
<dbReference type="PANTHER" id="PTHR43333:SF1">
    <property type="entry name" value="D-ISOMER SPECIFIC 2-HYDROXYACID DEHYDROGENASE NAD-BINDING DOMAIN-CONTAINING PROTEIN"/>
    <property type="match status" value="1"/>
</dbReference>
<dbReference type="Gene3D" id="3.40.50.720">
    <property type="entry name" value="NAD(P)-binding Rossmann-like Domain"/>
    <property type="match status" value="2"/>
</dbReference>
<name>A0A2N7TFH5_9GAMM</name>
<dbReference type="SUPFAM" id="SSF51735">
    <property type="entry name" value="NAD(P)-binding Rossmann-fold domains"/>
    <property type="match status" value="1"/>
</dbReference>
<organism evidence="4 5">
    <name type="scientific">Halomonas heilongjiangensis</name>
    <dbReference type="NCBI Taxonomy" id="1387883"/>
    <lineage>
        <taxon>Bacteria</taxon>
        <taxon>Pseudomonadati</taxon>
        <taxon>Pseudomonadota</taxon>
        <taxon>Gammaproteobacteria</taxon>
        <taxon>Oceanospirillales</taxon>
        <taxon>Halomonadaceae</taxon>
        <taxon>Halomonas</taxon>
    </lineage>
</organism>
<evidence type="ECO:0000256" key="2">
    <source>
        <dbReference type="ARBA" id="ARBA00023027"/>
    </source>
</evidence>
<dbReference type="CDD" id="cd12164">
    <property type="entry name" value="GDH_like_2"/>
    <property type="match status" value="1"/>
</dbReference>